<evidence type="ECO:0000256" key="1">
    <source>
        <dbReference type="SAM" id="MobiDB-lite"/>
    </source>
</evidence>
<dbReference type="Gene3D" id="2.180.10.10">
    <property type="entry name" value="RHS repeat-associated core"/>
    <property type="match status" value="1"/>
</dbReference>
<feature type="non-terminal residue" evidence="2">
    <location>
        <position position="543"/>
    </location>
</feature>
<evidence type="ECO:0000313" key="2">
    <source>
        <dbReference type="EMBL" id="EMI25180.1"/>
    </source>
</evidence>
<dbReference type="AlphaFoldDB" id="M5S0U6"/>
<proteinExistence type="predicted"/>
<comment type="caution">
    <text evidence="2">The sequence shown here is derived from an EMBL/GenBank/DDBJ whole genome shotgun (WGS) entry which is preliminary data.</text>
</comment>
<evidence type="ECO:0000313" key="3">
    <source>
        <dbReference type="Proteomes" id="UP000011996"/>
    </source>
</evidence>
<feature type="region of interest" description="Disordered" evidence="1">
    <location>
        <begin position="479"/>
        <end position="543"/>
    </location>
</feature>
<feature type="compositionally biased region" description="Low complexity" evidence="1">
    <location>
        <begin position="492"/>
        <end position="503"/>
    </location>
</feature>
<name>M5S0U6_9BACT</name>
<protein>
    <recommendedName>
        <fullName evidence="4">YD repeat-containing protein</fullName>
    </recommendedName>
</protein>
<dbReference type="NCBIfam" id="TIGR01643">
    <property type="entry name" value="YD_repeat_2x"/>
    <property type="match status" value="1"/>
</dbReference>
<gene>
    <name evidence="2" type="ORF">RESH_04227</name>
</gene>
<dbReference type="EMBL" id="ANOF01000135">
    <property type="protein sequence ID" value="EMI25180.1"/>
    <property type="molecule type" value="Genomic_DNA"/>
</dbReference>
<feature type="compositionally biased region" description="Polar residues" evidence="1">
    <location>
        <begin position="527"/>
        <end position="543"/>
    </location>
</feature>
<sequence>MVDSASRIDKFTYNYMHWGWDVLPATPASSARVQRIHRSRDLDRSGSFGPGCFTNFDIRLTLADEHLSGSDWDAMIFDPNLFYPIRFDAEFTLGGSGTDVVFVRDADYPQRVDSLEVLDSLMQPITGESSDGSEFHFTDAKYARMTNWAGGEFLFELVLAGPTPVGYNASVDHPPHGRLIEVETPKGGGYTITYKSWTPAEITASPERQWQIDTITDARGQTISVDYNPTQQSGDWVISKVTQPSTDEVDYTYAGGFLSEVDYPDGSQTTITYSAGVNGTVEMDIFDAAADPQHRRKTVVLTGSVATVGGTVVPTATGLTRMATNGTGELLFLSGSTSGDTASSPGEGFLYVGGGRLMSDVSTGTVQPSKYFDLGWEEDTNATTGAPEFTGDFEPQTTSYTGWQTSGQTVPTSATSDTGVSFEFQYDSENRIQYAIHSDDTFKAYTYGSHSKPIRSRDRLGRVTKMTYDAEGRMLTEAVGLTDGPSNSSGVTPLTYDLTPTDDVQTSGSSAESVGENVLSPRLNGDRLSTSARAQQNGAAPPA</sequence>
<dbReference type="Proteomes" id="UP000011996">
    <property type="component" value="Unassembled WGS sequence"/>
</dbReference>
<organism evidence="2 3">
    <name type="scientific">Rhodopirellula europaea SH398</name>
    <dbReference type="NCBI Taxonomy" id="1263868"/>
    <lineage>
        <taxon>Bacteria</taxon>
        <taxon>Pseudomonadati</taxon>
        <taxon>Planctomycetota</taxon>
        <taxon>Planctomycetia</taxon>
        <taxon>Pirellulales</taxon>
        <taxon>Pirellulaceae</taxon>
        <taxon>Rhodopirellula</taxon>
    </lineage>
</organism>
<evidence type="ECO:0008006" key="4">
    <source>
        <dbReference type="Google" id="ProtNLM"/>
    </source>
</evidence>
<reference evidence="2 3" key="1">
    <citation type="journal article" date="2013" name="Mar. Genomics">
        <title>Expression of sulfatases in Rhodopirellula baltica and the diversity of sulfatases in the genus Rhodopirellula.</title>
        <authorList>
            <person name="Wegner C.E."/>
            <person name="Richter-Heitmann T."/>
            <person name="Klindworth A."/>
            <person name="Klockow C."/>
            <person name="Richter M."/>
            <person name="Achstetter T."/>
            <person name="Glockner F.O."/>
            <person name="Harder J."/>
        </authorList>
    </citation>
    <scope>NUCLEOTIDE SEQUENCE [LARGE SCALE GENOMIC DNA]</scope>
    <source>
        <strain evidence="2 3">SH398</strain>
    </source>
</reference>
<accession>M5S0U6</accession>
<dbReference type="InterPro" id="IPR006530">
    <property type="entry name" value="YD"/>
</dbReference>